<comment type="subcellular location">
    <subcellularLocation>
        <location evidence="1">Membrane</location>
    </subcellularLocation>
</comment>
<dbReference type="GO" id="GO:0005525">
    <property type="term" value="F:GTP binding"/>
    <property type="evidence" value="ECO:0007669"/>
    <property type="project" value="UniProtKB-KW"/>
</dbReference>
<evidence type="ECO:0000259" key="7">
    <source>
        <dbReference type="Pfam" id="PF00350"/>
    </source>
</evidence>
<dbReference type="InterPro" id="IPR027094">
    <property type="entry name" value="Mitofusin_fam"/>
</dbReference>
<dbReference type="PANTHER" id="PTHR10465:SF0">
    <property type="entry name" value="SARCALUMENIN"/>
    <property type="match status" value="1"/>
</dbReference>
<evidence type="ECO:0000256" key="2">
    <source>
        <dbReference type="ARBA" id="ARBA00022741"/>
    </source>
</evidence>
<feature type="domain" description="Dynamin N-terminal" evidence="7">
    <location>
        <begin position="168"/>
        <end position="322"/>
    </location>
</feature>
<dbReference type="GO" id="GO:0016020">
    <property type="term" value="C:membrane"/>
    <property type="evidence" value="ECO:0007669"/>
    <property type="project" value="UniProtKB-SubCell"/>
</dbReference>
<evidence type="ECO:0000256" key="3">
    <source>
        <dbReference type="ARBA" id="ARBA00022801"/>
    </source>
</evidence>
<dbReference type="EMBL" id="DACTCB010000004">
    <property type="protein sequence ID" value="HAT4307399.1"/>
    <property type="molecule type" value="Genomic_DNA"/>
</dbReference>
<dbReference type="GO" id="GO:0008053">
    <property type="term" value="P:mitochondrial fusion"/>
    <property type="evidence" value="ECO:0007669"/>
    <property type="project" value="TreeGrafter"/>
</dbReference>
<proteinExistence type="predicted"/>
<sequence>MMNTNLYFTSSLVLDNHPMKFAKRKRKLQYYIVLEYFIKQFEMTEYTDFRLKQYKNILIGNIKKPNLTKSKLDDLISSLVNGHLKPFGKKYRYWIMCDIALIFLNEIDIQKAADLLKAYLTQRRKVHIDRLLLALKDEKITIDFADNLIKQYRKNYEFFKKKELRFIVTANMSAGKSTLINSLIGKPIARTSQEVCTGNVCYIYNKPFEDGCISLENSKLNMNATMSDITNFEWKTTTNISAYFRFLKEDKKRVCIIDTPGVNSALNRNHGKITYESLKNEKCDKIIYVLNANKLGTDEEISHLKWIFEKVPVEKVIFVINKIDNFKCIDDDIQASVEGVRNDLLKIGYKNPTICPLSAYFSLLIKLKYSGEALTEDEEDEYELYTKKFSKPVYDLSKYYDGIQINEDDNEYIAMSKKSGLYGLEKILLEE</sequence>
<dbReference type="Pfam" id="PF00350">
    <property type="entry name" value="Dynamin_N"/>
    <property type="match status" value="1"/>
</dbReference>
<keyword evidence="4" id="KW-0342">GTP-binding</keyword>
<evidence type="ECO:0000256" key="1">
    <source>
        <dbReference type="ARBA" id="ARBA00004370"/>
    </source>
</evidence>
<dbReference type="Gene3D" id="3.40.50.300">
    <property type="entry name" value="P-loop containing nucleotide triphosphate hydrolases"/>
    <property type="match status" value="1"/>
</dbReference>
<organism evidence="8 9">
    <name type="scientific">Clostridium perfringens</name>
    <dbReference type="NCBI Taxonomy" id="1502"/>
    <lineage>
        <taxon>Bacteria</taxon>
        <taxon>Bacillati</taxon>
        <taxon>Bacillota</taxon>
        <taxon>Clostridia</taxon>
        <taxon>Eubacteriales</taxon>
        <taxon>Clostridiaceae</taxon>
        <taxon>Clostridium</taxon>
    </lineage>
</organism>
<accession>A0A8H9UWB5</accession>
<evidence type="ECO:0000313" key="9">
    <source>
        <dbReference type="Proteomes" id="UP000859547"/>
    </source>
</evidence>
<evidence type="ECO:0000256" key="6">
    <source>
        <dbReference type="SAM" id="Coils"/>
    </source>
</evidence>
<keyword evidence="2" id="KW-0547">Nucleotide-binding</keyword>
<name>A0A8H9UWB5_CLOPF</name>
<dbReference type="SUPFAM" id="SSF52540">
    <property type="entry name" value="P-loop containing nucleoside triphosphate hydrolases"/>
    <property type="match status" value="1"/>
</dbReference>
<keyword evidence="6" id="KW-0175">Coiled coil</keyword>
<dbReference type="PANTHER" id="PTHR10465">
    <property type="entry name" value="TRANSMEMBRANE GTPASE FZO1"/>
    <property type="match status" value="1"/>
</dbReference>
<evidence type="ECO:0000256" key="4">
    <source>
        <dbReference type="ARBA" id="ARBA00023134"/>
    </source>
</evidence>
<keyword evidence="5" id="KW-0472">Membrane</keyword>
<evidence type="ECO:0000313" key="8">
    <source>
        <dbReference type="EMBL" id="HAT4307399.1"/>
    </source>
</evidence>
<keyword evidence="3" id="KW-0378">Hydrolase</keyword>
<evidence type="ECO:0000256" key="5">
    <source>
        <dbReference type="ARBA" id="ARBA00023136"/>
    </source>
</evidence>
<dbReference type="InterPro" id="IPR045063">
    <property type="entry name" value="Dynamin_N"/>
</dbReference>
<comment type="caution">
    <text evidence="8">The sequence shown here is derived from an EMBL/GenBank/DDBJ whole genome shotgun (WGS) entry which is preliminary data.</text>
</comment>
<dbReference type="GO" id="GO:0003924">
    <property type="term" value="F:GTPase activity"/>
    <property type="evidence" value="ECO:0007669"/>
    <property type="project" value="InterPro"/>
</dbReference>
<gene>
    <name evidence="8" type="ORF">I9080_001182</name>
</gene>
<feature type="coiled-coil region" evidence="6">
    <location>
        <begin position="135"/>
        <end position="162"/>
    </location>
</feature>
<dbReference type="AlphaFoldDB" id="A0A8H9UWB5"/>
<dbReference type="InterPro" id="IPR027417">
    <property type="entry name" value="P-loop_NTPase"/>
</dbReference>
<reference evidence="8" key="1">
    <citation type="journal article" date="2018" name="Genome Biol.">
        <title>SKESA: strategic k-mer extension for scrupulous assemblies.</title>
        <authorList>
            <person name="Souvorov A."/>
            <person name="Agarwala R."/>
            <person name="Lipman D.J."/>
        </authorList>
    </citation>
    <scope>NUCLEOTIDE SEQUENCE</scope>
    <source>
        <strain evidence="8">C8</strain>
    </source>
</reference>
<protein>
    <recommendedName>
        <fullName evidence="7">Dynamin N-terminal domain-containing protein</fullName>
    </recommendedName>
</protein>
<reference evidence="8" key="2">
    <citation type="submission" date="2020-07" db="EMBL/GenBank/DDBJ databases">
        <authorList>
            <consortium name="NCBI Pathogen Detection Project"/>
        </authorList>
    </citation>
    <scope>NUCLEOTIDE SEQUENCE</scope>
    <source>
        <strain evidence="8">C8</strain>
    </source>
</reference>
<dbReference type="Proteomes" id="UP000859547">
    <property type="component" value="Unassembled WGS sequence"/>
</dbReference>